<feature type="compositionally biased region" description="Basic residues" evidence="1">
    <location>
        <begin position="82"/>
        <end position="92"/>
    </location>
</feature>
<feature type="compositionally biased region" description="Basic and acidic residues" evidence="1">
    <location>
        <begin position="100"/>
        <end position="110"/>
    </location>
</feature>
<feature type="region of interest" description="Disordered" evidence="1">
    <location>
        <begin position="65"/>
        <end position="134"/>
    </location>
</feature>
<accession>A0A0P7BRI1</accession>
<evidence type="ECO:0000313" key="3">
    <source>
        <dbReference type="Proteomes" id="UP000050424"/>
    </source>
</evidence>
<proteinExistence type="predicted"/>
<evidence type="ECO:0000313" key="2">
    <source>
        <dbReference type="EMBL" id="KPM43843.1"/>
    </source>
</evidence>
<evidence type="ECO:0000256" key="1">
    <source>
        <dbReference type="SAM" id="MobiDB-lite"/>
    </source>
</evidence>
<dbReference type="AlphaFoldDB" id="A0A0P7BRI1"/>
<organism evidence="2 3">
    <name type="scientific">Neonectria ditissima</name>
    <dbReference type="NCBI Taxonomy" id="78410"/>
    <lineage>
        <taxon>Eukaryota</taxon>
        <taxon>Fungi</taxon>
        <taxon>Dikarya</taxon>
        <taxon>Ascomycota</taxon>
        <taxon>Pezizomycotina</taxon>
        <taxon>Sordariomycetes</taxon>
        <taxon>Hypocreomycetidae</taxon>
        <taxon>Hypocreales</taxon>
        <taxon>Nectriaceae</taxon>
        <taxon>Neonectria</taxon>
    </lineage>
</organism>
<keyword evidence="3" id="KW-1185">Reference proteome</keyword>
<feature type="compositionally biased region" description="Low complexity" evidence="1">
    <location>
        <begin position="71"/>
        <end position="81"/>
    </location>
</feature>
<protein>
    <submittedName>
        <fullName evidence="2">Uncharacterized protein</fullName>
    </submittedName>
</protein>
<dbReference type="EMBL" id="LKCW01000026">
    <property type="protein sequence ID" value="KPM43843.1"/>
    <property type="molecule type" value="Genomic_DNA"/>
</dbReference>
<reference evidence="2 3" key="1">
    <citation type="submission" date="2015-09" db="EMBL/GenBank/DDBJ databases">
        <title>Draft genome of a European isolate of the apple canker pathogen Neonectria ditissima.</title>
        <authorList>
            <person name="Gomez-Cortecero A."/>
            <person name="Harrison R.J."/>
            <person name="Armitage A.D."/>
        </authorList>
    </citation>
    <scope>NUCLEOTIDE SEQUENCE [LARGE SCALE GENOMIC DNA]</scope>
    <source>
        <strain evidence="2 3">R09/05</strain>
    </source>
</reference>
<dbReference type="Proteomes" id="UP000050424">
    <property type="component" value="Unassembled WGS sequence"/>
</dbReference>
<sequence length="223" mass="24690">MCKTTWKSHECGHIYKDKFERCPARTPQSWWACCLPSPPPCNPRDRIVSSPSRCVPCDEAVGIPLRGMTGSRSSQSSSQQPQHRHRHRRREKPRSSTGEQTRDQARRAMEDDGGPATRTRSGHPLSGGYTAPEYHRAARPQGGAVGLGIYHAQGPAAVTQQYWAEPAMGHGMSSRSGSYVTRPVAAHVSSQPRPVSPLTESEAAFPTMPVLPYDEYPQHNIFY</sequence>
<comment type="caution">
    <text evidence="2">The sequence shown here is derived from an EMBL/GenBank/DDBJ whole genome shotgun (WGS) entry which is preliminary data.</text>
</comment>
<gene>
    <name evidence="2" type="ORF">AK830_g2690</name>
</gene>
<name>A0A0P7BRI1_9HYPO</name>